<evidence type="ECO:0008006" key="10">
    <source>
        <dbReference type="Google" id="ProtNLM"/>
    </source>
</evidence>
<gene>
    <name evidence="8" type="ORF">EHS24_007305</name>
</gene>
<protein>
    <recommendedName>
        <fullName evidence="10">Major facilitator superfamily (MFS) profile domain-containing protein</fullName>
    </recommendedName>
</protein>
<dbReference type="RefSeq" id="XP_028476570.1">
    <property type="nucleotide sequence ID" value="XM_028622677.1"/>
</dbReference>
<feature type="transmembrane region" description="Helical" evidence="7">
    <location>
        <begin position="79"/>
        <end position="100"/>
    </location>
</feature>
<dbReference type="Proteomes" id="UP000279236">
    <property type="component" value="Unassembled WGS sequence"/>
</dbReference>
<evidence type="ECO:0000256" key="6">
    <source>
        <dbReference type="ARBA" id="ARBA00037968"/>
    </source>
</evidence>
<reference evidence="8 9" key="1">
    <citation type="submission" date="2018-11" db="EMBL/GenBank/DDBJ databases">
        <title>Genome sequence of Apiotrichum porosum DSM 27194.</title>
        <authorList>
            <person name="Aliyu H."/>
            <person name="Gorte O."/>
            <person name="Ochsenreither K."/>
        </authorList>
    </citation>
    <scope>NUCLEOTIDE SEQUENCE [LARGE SCALE GENOMIC DNA]</scope>
    <source>
        <strain evidence="8 9">DSM 27194</strain>
    </source>
</reference>
<comment type="caution">
    <text evidence="8">The sequence shown here is derived from an EMBL/GenBank/DDBJ whole genome shotgun (WGS) entry which is preliminary data.</text>
</comment>
<dbReference type="PANTHER" id="PTHR43791">
    <property type="entry name" value="PERMEASE-RELATED"/>
    <property type="match status" value="1"/>
</dbReference>
<keyword evidence="5 7" id="KW-0472">Membrane</keyword>
<feature type="transmembrane region" description="Helical" evidence="7">
    <location>
        <begin position="136"/>
        <end position="158"/>
    </location>
</feature>
<dbReference type="GO" id="GO:0016020">
    <property type="term" value="C:membrane"/>
    <property type="evidence" value="ECO:0007669"/>
    <property type="project" value="UniProtKB-SubCell"/>
</dbReference>
<sequence>MSKLVSALKRTKGGAVLVDVFDWYPSHYPAQERRLLRKLDCTILIFACLSFFCKFLDQSNVTNAYVSGMEEDIGAYGNALNYFNVAFYTGYVVGQIPLMALQTRPRIAPYLLPTLEVVWAILTFGESRIQKPAHLYAIRALIGFFEAPSFGGTHFILGSWYRPEELFKRAGVWFMGNAVGQMFSGYLQAAAYKNLNGVHGLAGWRWLFIIDGVITLPIALIGFALFPGIPNSPKRWFLSDEEYELARTRMPKDQGYDDGITWATIRRTLTRPIWWICVSGYVCMIQGSYWQGYMTLWLKSIGYDVVHTNILPTMVQLVQALSSWLGTTFAATIGIPILWAWGNFWGVLAAVVLTVWNVPNGLKFFVWYAAGMTAMNSPILYSWINSSLRDSPAERGLIISSMMTLGYSTYIWIPLFTFPTVEAPRFPKGYPATIAFSVGLYTIVQFEKDAALDDDDGSASNKSVSDVLYGKETDVEAAVAVAVVPVSATARPSHSAVTVL</sequence>
<keyword evidence="2" id="KW-0813">Transport</keyword>
<dbReference type="InterPro" id="IPR011701">
    <property type="entry name" value="MFS"/>
</dbReference>
<organism evidence="8 9">
    <name type="scientific">Apiotrichum porosum</name>
    <dbReference type="NCBI Taxonomy" id="105984"/>
    <lineage>
        <taxon>Eukaryota</taxon>
        <taxon>Fungi</taxon>
        <taxon>Dikarya</taxon>
        <taxon>Basidiomycota</taxon>
        <taxon>Agaricomycotina</taxon>
        <taxon>Tremellomycetes</taxon>
        <taxon>Trichosporonales</taxon>
        <taxon>Trichosporonaceae</taxon>
        <taxon>Apiotrichum</taxon>
    </lineage>
</organism>
<dbReference type="GeneID" id="39591848"/>
<evidence type="ECO:0000313" key="8">
    <source>
        <dbReference type="EMBL" id="RSH82338.1"/>
    </source>
</evidence>
<feature type="transmembrane region" description="Helical" evidence="7">
    <location>
        <begin position="396"/>
        <end position="418"/>
    </location>
</feature>
<evidence type="ECO:0000256" key="7">
    <source>
        <dbReference type="SAM" id="Phobius"/>
    </source>
</evidence>
<dbReference type="Pfam" id="PF07690">
    <property type="entry name" value="MFS_1"/>
    <property type="match status" value="1"/>
</dbReference>
<dbReference type="Gene3D" id="1.20.1250.20">
    <property type="entry name" value="MFS general substrate transporter like domains"/>
    <property type="match status" value="1"/>
</dbReference>
<dbReference type="AlphaFoldDB" id="A0A427XU31"/>
<feature type="transmembrane region" description="Helical" evidence="7">
    <location>
        <begin position="204"/>
        <end position="226"/>
    </location>
</feature>
<name>A0A427XU31_9TREE</name>
<dbReference type="GO" id="GO:0022857">
    <property type="term" value="F:transmembrane transporter activity"/>
    <property type="evidence" value="ECO:0007669"/>
    <property type="project" value="InterPro"/>
</dbReference>
<proteinExistence type="inferred from homology"/>
<keyword evidence="4 7" id="KW-1133">Transmembrane helix</keyword>
<dbReference type="OrthoDB" id="3639251at2759"/>
<keyword evidence="9" id="KW-1185">Reference proteome</keyword>
<feature type="transmembrane region" description="Helical" evidence="7">
    <location>
        <begin position="170"/>
        <end position="192"/>
    </location>
</feature>
<feature type="transmembrane region" description="Helical" evidence="7">
    <location>
        <begin position="273"/>
        <end position="290"/>
    </location>
</feature>
<dbReference type="PANTHER" id="PTHR43791:SF28">
    <property type="entry name" value="MAJOR FACILITATOR SUPERFAMILY (MFS) PROFILE DOMAIN-CONTAINING PROTEIN"/>
    <property type="match status" value="1"/>
</dbReference>
<evidence type="ECO:0000313" key="9">
    <source>
        <dbReference type="Proteomes" id="UP000279236"/>
    </source>
</evidence>
<evidence type="ECO:0000256" key="1">
    <source>
        <dbReference type="ARBA" id="ARBA00004141"/>
    </source>
</evidence>
<feature type="transmembrane region" description="Helical" evidence="7">
    <location>
        <begin position="338"/>
        <end position="358"/>
    </location>
</feature>
<evidence type="ECO:0000256" key="5">
    <source>
        <dbReference type="ARBA" id="ARBA00023136"/>
    </source>
</evidence>
<feature type="transmembrane region" description="Helical" evidence="7">
    <location>
        <begin position="364"/>
        <end position="384"/>
    </location>
</feature>
<evidence type="ECO:0000256" key="3">
    <source>
        <dbReference type="ARBA" id="ARBA00022692"/>
    </source>
</evidence>
<comment type="similarity">
    <text evidence="6">Belongs to the major facilitator superfamily. Allantoate permease family.</text>
</comment>
<comment type="subcellular location">
    <subcellularLocation>
        <location evidence="1">Membrane</location>
        <topology evidence="1">Multi-pass membrane protein</topology>
    </subcellularLocation>
</comment>
<dbReference type="SUPFAM" id="SSF103473">
    <property type="entry name" value="MFS general substrate transporter"/>
    <property type="match status" value="1"/>
</dbReference>
<dbReference type="EMBL" id="RSCE01000005">
    <property type="protein sequence ID" value="RSH82338.1"/>
    <property type="molecule type" value="Genomic_DNA"/>
</dbReference>
<dbReference type="InterPro" id="IPR036259">
    <property type="entry name" value="MFS_trans_sf"/>
</dbReference>
<keyword evidence="3 7" id="KW-0812">Transmembrane</keyword>
<dbReference type="FunFam" id="1.20.1250.20:FF:000065">
    <property type="entry name" value="Putative MFS pantothenate transporter"/>
    <property type="match status" value="1"/>
</dbReference>
<accession>A0A427XU31</accession>
<evidence type="ECO:0000256" key="2">
    <source>
        <dbReference type="ARBA" id="ARBA00022448"/>
    </source>
</evidence>
<evidence type="ECO:0000256" key="4">
    <source>
        <dbReference type="ARBA" id="ARBA00022989"/>
    </source>
</evidence>